<dbReference type="Proteomes" id="UP000318833">
    <property type="component" value="Unassembled WGS sequence"/>
</dbReference>
<proteinExistence type="predicted"/>
<dbReference type="Pfam" id="PF20041">
    <property type="entry name" value="DUF6443"/>
    <property type="match status" value="1"/>
</dbReference>
<accession>A0A554VA94</accession>
<dbReference type="AlphaFoldDB" id="A0A554VA94"/>
<evidence type="ECO:0000313" key="3">
    <source>
        <dbReference type="Proteomes" id="UP000318833"/>
    </source>
</evidence>
<evidence type="ECO:0000313" key="2">
    <source>
        <dbReference type="EMBL" id="TSE02857.1"/>
    </source>
</evidence>
<reference evidence="2 3" key="1">
    <citation type="submission" date="2019-07" db="EMBL/GenBank/DDBJ databases">
        <title>The draft genome sequence of Aquimarina algiphila M91.</title>
        <authorList>
            <person name="Meng X."/>
        </authorList>
    </citation>
    <scope>NUCLEOTIDE SEQUENCE [LARGE SCALE GENOMIC DNA]</scope>
    <source>
        <strain evidence="2 3">M91</strain>
    </source>
</reference>
<gene>
    <name evidence="2" type="ORF">FOF46_30390</name>
</gene>
<feature type="domain" description="DUF6443" evidence="1">
    <location>
        <begin position="47"/>
        <end position="177"/>
    </location>
</feature>
<dbReference type="RefSeq" id="WP_143919176.1">
    <property type="nucleotide sequence ID" value="NZ_VLNR01000137.1"/>
</dbReference>
<organism evidence="2 3">
    <name type="scientific">Aquimarina algiphila</name>
    <dbReference type="NCBI Taxonomy" id="2047982"/>
    <lineage>
        <taxon>Bacteria</taxon>
        <taxon>Pseudomonadati</taxon>
        <taxon>Bacteroidota</taxon>
        <taxon>Flavobacteriia</taxon>
        <taxon>Flavobacteriales</taxon>
        <taxon>Flavobacteriaceae</taxon>
        <taxon>Aquimarina</taxon>
    </lineage>
</organism>
<protein>
    <recommendedName>
        <fullName evidence="1">DUF6443 domain-containing protein</fullName>
    </recommendedName>
</protein>
<comment type="caution">
    <text evidence="2">The sequence shown here is derived from an EMBL/GenBank/DDBJ whole genome shotgun (WGS) entry which is preliminary data.</text>
</comment>
<dbReference type="EMBL" id="VLNR01000137">
    <property type="protein sequence ID" value="TSE02857.1"/>
    <property type="molecule type" value="Genomic_DNA"/>
</dbReference>
<dbReference type="InterPro" id="IPR045619">
    <property type="entry name" value="DUF6443"/>
</dbReference>
<name>A0A554VA94_9FLAO</name>
<keyword evidence="3" id="KW-1185">Reference proteome</keyword>
<evidence type="ECO:0000259" key="1">
    <source>
        <dbReference type="Pfam" id="PF20041"/>
    </source>
</evidence>
<sequence length="189" mass="20884">MINNKIIYSIVMLLMGLQIQAQVVLSDKNYVHTTLPQTAITIADMENVSCANANDVDNTIESVTYYDGLGRPIQQRAIKASPTGKDIVTHMQYDAYGRQAKQYLPFEANNTVGSYKTVDVNTDINAYYKNTYSDDFPGITTNLGDVNAYSESVFEASPLNRVTEQGAPGKAWKADPRSNLIGVPMQVMK</sequence>
<dbReference type="OrthoDB" id="1380840at2"/>